<dbReference type="Proteomes" id="UP001152523">
    <property type="component" value="Unassembled WGS sequence"/>
</dbReference>
<name>A0AAV0DQS3_9ASTE</name>
<dbReference type="EMBL" id="CAMAPF010000145">
    <property type="protein sequence ID" value="CAH9107555.1"/>
    <property type="molecule type" value="Genomic_DNA"/>
</dbReference>
<accession>A0AAV0DQS3</accession>
<proteinExistence type="predicted"/>
<dbReference type="Gene3D" id="2.40.50.140">
    <property type="entry name" value="Nucleic acid-binding proteins"/>
    <property type="match status" value="1"/>
</dbReference>
<gene>
    <name evidence="1" type="ORF">CEPIT_LOCUS18033</name>
</gene>
<dbReference type="InterPro" id="IPR012340">
    <property type="entry name" value="NA-bd_OB-fold"/>
</dbReference>
<evidence type="ECO:0000313" key="2">
    <source>
        <dbReference type="Proteomes" id="UP001152523"/>
    </source>
</evidence>
<sequence length="94" mass="10948">MEFREIKGYLPLPPTGQEVIATLTITYSSQSTAKDISNGNVRPESIENLLKIDEDGRYWTFVDIVAFDNYKEWSYTSCKNCSRKVTPRDWFDRT</sequence>
<dbReference type="AlphaFoldDB" id="A0AAV0DQS3"/>
<protein>
    <submittedName>
        <fullName evidence="1">Uncharacterized protein</fullName>
    </submittedName>
</protein>
<comment type="caution">
    <text evidence="1">The sequence shown here is derived from an EMBL/GenBank/DDBJ whole genome shotgun (WGS) entry which is preliminary data.</text>
</comment>
<organism evidence="1 2">
    <name type="scientific">Cuscuta epithymum</name>
    <dbReference type="NCBI Taxonomy" id="186058"/>
    <lineage>
        <taxon>Eukaryota</taxon>
        <taxon>Viridiplantae</taxon>
        <taxon>Streptophyta</taxon>
        <taxon>Embryophyta</taxon>
        <taxon>Tracheophyta</taxon>
        <taxon>Spermatophyta</taxon>
        <taxon>Magnoliopsida</taxon>
        <taxon>eudicotyledons</taxon>
        <taxon>Gunneridae</taxon>
        <taxon>Pentapetalae</taxon>
        <taxon>asterids</taxon>
        <taxon>lamiids</taxon>
        <taxon>Solanales</taxon>
        <taxon>Convolvulaceae</taxon>
        <taxon>Cuscuteae</taxon>
        <taxon>Cuscuta</taxon>
        <taxon>Cuscuta subgen. Cuscuta</taxon>
    </lineage>
</organism>
<reference evidence="1" key="1">
    <citation type="submission" date="2022-07" db="EMBL/GenBank/DDBJ databases">
        <authorList>
            <person name="Macas J."/>
            <person name="Novak P."/>
            <person name="Neumann P."/>
        </authorList>
    </citation>
    <scope>NUCLEOTIDE SEQUENCE</scope>
</reference>
<keyword evidence="2" id="KW-1185">Reference proteome</keyword>
<evidence type="ECO:0000313" key="1">
    <source>
        <dbReference type="EMBL" id="CAH9107555.1"/>
    </source>
</evidence>